<accession>A0A5N7ARG4</accession>
<dbReference type="Pfam" id="PF02458">
    <property type="entry name" value="Transferase"/>
    <property type="match status" value="1"/>
</dbReference>
<dbReference type="AlphaFoldDB" id="A0A5N7ARG4"/>
<organism evidence="3 4">
    <name type="scientific">Aspergillus bertholletiae</name>
    <dbReference type="NCBI Taxonomy" id="1226010"/>
    <lineage>
        <taxon>Eukaryota</taxon>
        <taxon>Fungi</taxon>
        <taxon>Dikarya</taxon>
        <taxon>Ascomycota</taxon>
        <taxon>Pezizomycotina</taxon>
        <taxon>Eurotiomycetes</taxon>
        <taxon>Eurotiomycetidae</taxon>
        <taxon>Eurotiales</taxon>
        <taxon>Aspergillaceae</taxon>
        <taxon>Aspergillus</taxon>
        <taxon>Aspergillus subgen. Circumdati</taxon>
    </lineage>
</organism>
<sequence length="448" mass="49795">MNDMKYELSDLDKTGITKIVKILLFYELQPTIDTDQLITSLAEGVKHATSQLPFMAGSLEFNEYGKLCILMPPGSQVKLNIRRFESTEQKSISALVEGSFSPDNMKFTEFLPEEPVAPKQVCALQISIVEGGLILGLWMNHAAGDWSSIDTFVSLICQSCKAHREGLKMPTYTPDLNRVPYNAPATGSTFSRQEHLEKLPIFYVTEKSQFKPQPPPPAFRSSIYRISEPSIQQLKARCTPYLTEVDYITSYDCISALAWTSITRARLNLHPEKSSSPSRFVHPIDVRTRDPEKNTSEHYFGNAVIGSQAGPTTAKTLVTDGDRGVAAAATLIRQSINSTNLSTISHMTSLMKSLTPAETLGSQADFNDMDVFMNTWYSGSADKYDIGGDSRSVAFRVPSSLPGACVVILPNFSRGATRVFEVFVQMEVKVHEVLRKDPEFLRYFEVVA</sequence>
<proteinExistence type="predicted"/>
<dbReference type="OrthoDB" id="1862401at2759"/>
<keyword evidence="4" id="KW-1185">Reference proteome</keyword>
<dbReference type="InterPro" id="IPR023213">
    <property type="entry name" value="CAT-like_dom_sf"/>
</dbReference>
<gene>
    <name evidence="3" type="ORF">BDV26DRAFT_274122</name>
</gene>
<dbReference type="EMBL" id="ML736358">
    <property type="protein sequence ID" value="KAE8372445.1"/>
    <property type="molecule type" value="Genomic_DNA"/>
</dbReference>
<evidence type="ECO:0000256" key="1">
    <source>
        <dbReference type="ARBA" id="ARBA00022679"/>
    </source>
</evidence>
<dbReference type="PANTHER" id="PTHR31625">
    <property type="match status" value="1"/>
</dbReference>
<name>A0A5N7ARG4_9EURO</name>
<dbReference type="InterPro" id="IPR051504">
    <property type="entry name" value="Plant_metabolite_acyltrans"/>
</dbReference>
<reference evidence="3 4" key="1">
    <citation type="submission" date="2019-04" db="EMBL/GenBank/DDBJ databases">
        <title>Friends and foes A comparative genomics studyof 23 Aspergillus species from section Flavi.</title>
        <authorList>
            <consortium name="DOE Joint Genome Institute"/>
            <person name="Kjaerbolling I."/>
            <person name="Vesth T."/>
            <person name="Frisvad J.C."/>
            <person name="Nybo J.L."/>
            <person name="Theobald S."/>
            <person name="Kildgaard S."/>
            <person name="Isbrandt T."/>
            <person name="Kuo A."/>
            <person name="Sato A."/>
            <person name="Lyhne E.K."/>
            <person name="Kogle M.E."/>
            <person name="Wiebenga A."/>
            <person name="Kun R.S."/>
            <person name="Lubbers R.J."/>
            <person name="Makela M.R."/>
            <person name="Barry K."/>
            <person name="Chovatia M."/>
            <person name="Clum A."/>
            <person name="Daum C."/>
            <person name="Haridas S."/>
            <person name="He G."/>
            <person name="LaButti K."/>
            <person name="Lipzen A."/>
            <person name="Mondo S."/>
            <person name="Riley R."/>
            <person name="Salamov A."/>
            <person name="Simmons B.A."/>
            <person name="Magnuson J.K."/>
            <person name="Henrissat B."/>
            <person name="Mortensen U.H."/>
            <person name="Larsen T.O."/>
            <person name="Devries R.P."/>
            <person name="Grigoriev I.V."/>
            <person name="Machida M."/>
            <person name="Baker S.E."/>
            <person name="Andersen M.R."/>
        </authorList>
    </citation>
    <scope>NUCLEOTIDE SEQUENCE [LARGE SCALE GENOMIC DNA]</scope>
    <source>
        <strain evidence="3 4">IBT 29228</strain>
    </source>
</reference>
<keyword evidence="1 3" id="KW-0808">Transferase</keyword>
<protein>
    <submittedName>
        <fullName evidence="3">Transferase</fullName>
    </submittedName>
</protein>
<evidence type="ECO:0000313" key="4">
    <source>
        <dbReference type="Proteomes" id="UP000326198"/>
    </source>
</evidence>
<dbReference type="Proteomes" id="UP000326198">
    <property type="component" value="Unassembled WGS sequence"/>
</dbReference>
<keyword evidence="2" id="KW-0012">Acyltransferase</keyword>
<evidence type="ECO:0000313" key="3">
    <source>
        <dbReference type="EMBL" id="KAE8372445.1"/>
    </source>
</evidence>
<evidence type="ECO:0000256" key="2">
    <source>
        <dbReference type="ARBA" id="ARBA00023315"/>
    </source>
</evidence>
<dbReference type="GO" id="GO:0016747">
    <property type="term" value="F:acyltransferase activity, transferring groups other than amino-acyl groups"/>
    <property type="evidence" value="ECO:0007669"/>
    <property type="project" value="UniProtKB-ARBA"/>
</dbReference>
<dbReference type="Gene3D" id="3.30.559.10">
    <property type="entry name" value="Chloramphenicol acetyltransferase-like domain"/>
    <property type="match status" value="2"/>
</dbReference>